<gene>
    <name evidence="1" type="ORF">JK636_10925</name>
</gene>
<evidence type="ECO:0000313" key="1">
    <source>
        <dbReference type="EMBL" id="MBL4936273.1"/>
    </source>
</evidence>
<sequence>MAVNRLLERGYDYDSTMDIDGDFVLRLNYNVFYDRFAKFCKDHNVSHEVLALPSFKRQLNKLCYCKCYNKPTSFLARDSFLCKRERL</sequence>
<evidence type="ECO:0000313" key="2">
    <source>
        <dbReference type="Proteomes" id="UP000632377"/>
    </source>
</evidence>
<dbReference type="Proteomes" id="UP000632377">
    <property type="component" value="Unassembled WGS sequence"/>
</dbReference>
<organism evidence="1 2">
    <name type="scientific">Clostridium rhizosphaerae</name>
    <dbReference type="NCBI Taxonomy" id="2803861"/>
    <lineage>
        <taxon>Bacteria</taxon>
        <taxon>Bacillati</taxon>
        <taxon>Bacillota</taxon>
        <taxon>Clostridia</taxon>
        <taxon>Eubacteriales</taxon>
        <taxon>Clostridiaceae</taxon>
        <taxon>Clostridium</taxon>
    </lineage>
</organism>
<comment type="caution">
    <text evidence="1">The sequence shown here is derived from an EMBL/GenBank/DDBJ whole genome shotgun (WGS) entry which is preliminary data.</text>
</comment>
<keyword evidence="2" id="KW-1185">Reference proteome</keyword>
<proteinExistence type="predicted"/>
<reference evidence="1 2" key="1">
    <citation type="submission" date="2021-01" db="EMBL/GenBank/DDBJ databases">
        <title>Genome public.</title>
        <authorList>
            <person name="Liu C."/>
            <person name="Sun Q."/>
        </authorList>
    </citation>
    <scope>NUCLEOTIDE SEQUENCE [LARGE SCALE GENOMIC DNA]</scope>
    <source>
        <strain evidence="1 2">YIM B02515</strain>
    </source>
</reference>
<accession>A0ABS1TA92</accession>
<protein>
    <submittedName>
        <fullName evidence="1">Uncharacterized protein</fullName>
    </submittedName>
</protein>
<dbReference type="EMBL" id="JAESWC010000004">
    <property type="protein sequence ID" value="MBL4936273.1"/>
    <property type="molecule type" value="Genomic_DNA"/>
</dbReference>
<name>A0ABS1TA92_9CLOT</name>